<dbReference type="PANTHER" id="PTHR35936">
    <property type="entry name" value="MEMBRANE-BOUND LYTIC MUREIN TRANSGLYCOSYLASE F"/>
    <property type="match status" value="1"/>
</dbReference>
<feature type="domain" description="Solute-binding protein family 3/N-terminal" evidence="4">
    <location>
        <begin position="38"/>
        <end position="277"/>
    </location>
</feature>
<dbReference type="Gene3D" id="3.40.190.10">
    <property type="entry name" value="Periplasmic binding protein-like II"/>
    <property type="match status" value="2"/>
</dbReference>
<name>A0A1T4VAR6_9GAMM</name>
<keyword evidence="6" id="KW-1185">Reference proteome</keyword>
<dbReference type="SMART" id="SM00062">
    <property type="entry name" value="PBPb"/>
    <property type="match status" value="1"/>
</dbReference>
<evidence type="ECO:0000313" key="5">
    <source>
        <dbReference type="EMBL" id="SKA62065.1"/>
    </source>
</evidence>
<dbReference type="RefSeq" id="WP_078928677.1">
    <property type="nucleotide sequence ID" value="NZ_FUXX01000017.1"/>
</dbReference>
<proteinExistence type="inferred from homology"/>
<organism evidence="5 6">
    <name type="scientific">Succinivibrio dextrinosolvens DSM 3072</name>
    <dbReference type="NCBI Taxonomy" id="1123324"/>
    <lineage>
        <taxon>Bacteria</taxon>
        <taxon>Pseudomonadati</taxon>
        <taxon>Pseudomonadota</taxon>
        <taxon>Gammaproteobacteria</taxon>
        <taxon>Aeromonadales</taxon>
        <taxon>Succinivibrionaceae</taxon>
        <taxon>Succinivibrio</taxon>
    </lineage>
</organism>
<comment type="similarity">
    <text evidence="1">Belongs to the bacterial solute-binding protein 3 family.</text>
</comment>
<protein>
    <submittedName>
        <fullName evidence="5">Putative glutamine transport system substrate-binding protein</fullName>
    </submittedName>
</protein>
<evidence type="ECO:0000313" key="6">
    <source>
        <dbReference type="Proteomes" id="UP000242432"/>
    </source>
</evidence>
<dbReference type="InterPro" id="IPR001638">
    <property type="entry name" value="Solute-binding_3/MltF_N"/>
</dbReference>
<dbReference type="SUPFAM" id="SSF53850">
    <property type="entry name" value="Periplasmic binding protein-like II"/>
    <property type="match status" value="1"/>
</dbReference>
<evidence type="ECO:0000256" key="2">
    <source>
        <dbReference type="ARBA" id="ARBA00022729"/>
    </source>
</evidence>
<dbReference type="AlphaFoldDB" id="A0A1T4VAR6"/>
<evidence type="ECO:0000259" key="4">
    <source>
        <dbReference type="SMART" id="SM00062"/>
    </source>
</evidence>
<dbReference type="PANTHER" id="PTHR35936:SF34">
    <property type="entry name" value="ABC TRANSPORTER EXTRACELLULAR-BINDING PROTEIN YCKB-RELATED"/>
    <property type="match status" value="1"/>
</dbReference>
<evidence type="ECO:0000256" key="3">
    <source>
        <dbReference type="SAM" id="SignalP"/>
    </source>
</evidence>
<feature type="signal peptide" evidence="3">
    <location>
        <begin position="1"/>
        <end position="25"/>
    </location>
</feature>
<feature type="chain" id="PRO_5013092114" evidence="3">
    <location>
        <begin position="26"/>
        <end position="277"/>
    </location>
</feature>
<dbReference type="EMBL" id="FUXX01000017">
    <property type="protein sequence ID" value="SKA62065.1"/>
    <property type="molecule type" value="Genomic_DNA"/>
</dbReference>
<keyword evidence="2 3" id="KW-0732">Signal</keyword>
<accession>A0A1T4VAR6</accession>
<sequence>MLTNKFSLTVFSCLLGLSLCCSVSADESQLQKIRDNEEFRVAVNNDLQALSIQDENSGEYKGLEPTIANLIAKEIGEDVEVSFIAITPANRESVLESGYADCMIGTYTISEDRKLKYDISSPYFVTNVSLLVNSQSGINSVEDLVGKKIGIVRNSNSAKELVKYMITKGLIEENLFDESSFKPQDWNDQISFELYESHEAIVDALDKNKIQAFCNDKIILNTFAGEKRKIIKDEFAPQEYGIVTKQDSDLSPFIDGLIRKWHDDGTLESLISENIGN</sequence>
<evidence type="ECO:0000256" key="1">
    <source>
        <dbReference type="ARBA" id="ARBA00010333"/>
    </source>
</evidence>
<reference evidence="6" key="1">
    <citation type="submission" date="2017-02" db="EMBL/GenBank/DDBJ databases">
        <authorList>
            <person name="Varghese N."/>
            <person name="Submissions S."/>
        </authorList>
    </citation>
    <scope>NUCLEOTIDE SEQUENCE [LARGE SCALE GENOMIC DNA]</scope>
    <source>
        <strain evidence="6">DSM 3072</strain>
    </source>
</reference>
<dbReference type="Proteomes" id="UP000242432">
    <property type="component" value="Unassembled WGS sequence"/>
</dbReference>
<gene>
    <name evidence="5" type="ORF">SAMN02745213_01189</name>
</gene>
<dbReference type="Pfam" id="PF00497">
    <property type="entry name" value="SBP_bac_3"/>
    <property type="match status" value="1"/>
</dbReference>